<dbReference type="RefSeq" id="WP_379594742.1">
    <property type="nucleotide sequence ID" value="NZ_JBHRTN010000005.1"/>
</dbReference>
<evidence type="ECO:0000313" key="1">
    <source>
        <dbReference type="EMBL" id="MFC3124316.1"/>
    </source>
</evidence>
<dbReference type="Proteomes" id="UP001595593">
    <property type="component" value="Unassembled WGS sequence"/>
</dbReference>
<sequence length="204" mass="22975">MTTETRTATTLPDVWSGSQIPRAVNAQQECPRMVDKSSAAHRMVTAIERSTVAAELLRSTIRYLWSAAFDEFRDRSMVIHDQISAEVLRLWEARVARQIEGQCATQTDETEQDVISPDNFSIRDHARITGLVVVDPATDLPEGGDLTLVEAVAYAVRGRLIYVQPDPTDDPNWALTKLIAEHDTCEGRLDTLRKWFPQMRVARP</sequence>
<proteinExistence type="predicted"/>
<keyword evidence="2" id="KW-1185">Reference proteome</keyword>
<evidence type="ECO:0000313" key="2">
    <source>
        <dbReference type="Proteomes" id="UP001595593"/>
    </source>
</evidence>
<name>A0ABV7G0W9_9PROT</name>
<gene>
    <name evidence="1" type="ORF">ACFOD4_04520</name>
</gene>
<accession>A0ABV7G0W9</accession>
<dbReference type="EMBL" id="JBHRTN010000005">
    <property type="protein sequence ID" value="MFC3124316.1"/>
    <property type="molecule type" value="Genomic_DNA"/>
</dbReference>
<comment type="caution">
    <text evidence="1">The sequence shown here is derived from an EMBL/GenBank/DDBJ whole genome shotgun (WGS) entry which is preliminary data.</text>
</comment>
<reference evidence="2" key="1">
    <citation type="journal article" date="2019" name="Int. J. Syst. Evol. Microbiol.">
        <title>The Global Catalogue of Microorganisms (GCM) 10K type strain sequencing project: providing services to taxonomists for standard genome sequencing and annotation.</title>
        <authorList>
            <consortium name="The Broad Institute Genomics Platform"/>
            <consortium name="The Broad Institute Genome Sequencing Center for Infectious Disease"/>
            <person name="Wu L."/>
            <person name="Ma J."/>
        </authorList>
    </citation>
    <scope>NUCLEOTIDE SEQUENCE [LARGE SCALE GENOMIC DNA]</scope>
    <source>
        <strain evidence="2">KCTC 52094</strain>
    </source>
</reference>
<organism evidence="1 2">
    <name type="scientific">Teichococcus globiformis</name>
    <dbReference type="NCBI Taxonomy" id="2307229"/>
    <lineage>
        <taxon>Bacteria</taxon>
        <taxon>Pseudomonadati</taxon>
        <taxon>Pseudomonadota</taxon>
        <taxon>Alphaproteobacteria</taxon>
        <taxon>Acetobacterales</taxon>
        <taxon>Roseomonadaceae</taxon>
        <taxon>Roseomonas</taxon>
    </lineage>
</organism>
<protein>
    <submittedName>
        <fullName evidence="1">Uncharacterized protein</fullName>
    </submittedName>
</protein>